<evidence type="ECO:0000256" key="4">
    <source>
        <dbReference type="ARBA" id="ARBA00022692"/>
    </source>
</evidence>
<dbReference type="GO" id="GO:0006633">
    <property type="term" value="P:fatty acid biosynthetic process"/>
    <property type="evidence" value="ECO:0007669"/>
    <property type="project" value="UniProtKB-KW"/>
</dbReference>
<feature type="transmembrane region" description="Helical" evidence="12">
    <location>
        <begin position="127"/>
        <end position="144"/>
    </location>
</feature>
<dbReference type="Pfam" id="PF00487">
    <property type="entry name" value="FA_desaturase"/>
    <property type="match status" value="1"/>
</dbReference>
<organism evidence="14 15">
    <name type="scientific">Niastella yeongjuensis</name>
    <dbReference type="NCBI Taxonomy" id="354355"/>
    <lineage>
        <taxon>Bacteria</taxon>
        <taxon>Pseudomonadati</taxon>
        <taxon>Bacteroidota</taxon>
        <taxon>Chitinophagia</taxon>
        <taxon>Chitinophagales</taxon>
        <taxon>Chitinophagaceae</taxon>
        <taxon>Niastella</taxon>
    </lineage>
</organism>
<proteinExistence type="inferred from homology"/>
<reference evidence="15" key="1">
    <citation type="submission" date="2016-04" db="EMBL/GenBank/DDBJ databases">
        <authorList>
            <person name="Chen L."/>
            <person name="Zhuang W."/>
            <person name="Wang G."/>
        </authorList>
    </citation>
    <scope>NUCLEOTIDE SEQUENCE [LARGE SCALE GENOMIC DNA]</scope>
    <source>
        <strain evidence="15">17621</strain>
    </source>
</reference>
<dbReference type="RefSeq" id="WP_081197812.1">
    <property type="nucleotide sequence ID" value="NZ_FOCZ01000008.1"/>
</dbReference>
<sequence length="253" mass="30248">MWMLIIFIIIWYSSLFCQTFFQHRYAAHQAFTMNKFWERAFFIFTYLTQGSSYLSPRAYAVMHRMHHAYTDTEKDPHSPEYSKNMLEMMVRTRQIYSSIYKNEYEVEEQFLRNLPDWPAFDKWAHSTFSRVIWILGYTALFLWLSPSLWWLLLLPIVIVMGPLHGAIINWFAHKYGYTNFKLKNTSQNLFSVDFLMLGESYHNNHHKSPTAINFGKRWHEVDPVYPVIRLLASLRIITLRGDKHKAKKTSEAN</sequence>
<feature type="transmembrane region" description="Helical" evidence="12">
    <location>
        <begin position="41"/>
        <end position="60"/>
    </location>
</feature>
<evidence type="ECO:0000256" key="11">
    <source>
        <dbReference type="ARBA" id="ARBA00023160"/>
    </source>
</evidence>
<dbReference type="Proteomes" id="UP000192610">
    <property type="component" value="Unassembled WGS sequence"/>
</dbReference>
<evidence type="ECO:0000256" key="1">
    <source>
        <dbReference type="ARBA" id="ARBA00004141"/>
    </source>
</evidence>
<keyword evidence="3" id="KW-0444">Lipid biosynthesis</keyword>
<protein>
    <submittedName>
        <fullName evidence="14">Fatty acid desaturase</fullName>
    </submittedName>
</protein>
<evidence type="ECO:0000256" key="10">
    <source>
        <dbReference type="ARBA" id="ARBA00023136"/>
    </source>
</evidence>
<dbReference type="GO" id="GO:0016717">
    <property type="term" value="F:oxidoreductase activity, acting on paired donors, with oxidation of a pair of donors resulting in the reduction of molecular oxygen to two molecules of water"/>
    <property type="evidence" value="ECO:0007669"/>
    <property type="project" value="InterPro"/>
</dbReference>
<evidence type="ECO:0000256" key="7">
    <source>
        <dbReference type="ARBA" id="ARBA00023002"/>
    </source>
</evidence>
<evidence type="ECO:0000256" key="12">
    <source>
        <dbReference type="SAM" id="Phobius"/>
    </source>
</evidence>
<keyword evidence="8" id="KW-0408">Iron</keyword>
<dbReference type="PANTHER" id="PTHR11351">
    <property type="entry name" value="ACYL-COA DESATURASE"/>
    <property type="match status" value="1"/>
</dbReference>
<evidence type="ECO:0000256" key="8">
    <source>
        <dbReference type="ARBA" id="ARBA00023004"/>
    </source>
</evidence>
<keyword evidence="6 12" id="KW-1133">Transmembrane helix</keyword>
<dbReference type="STRING" id="354355.SAMN05660816_04444"/>
<evidence type="ECO:0000256" key="9">
    <source>
        <dbReference type="ARBA" id="ARBA00023098"/>
    </source>
</evidence>
<keyword evidence="4 12" id="KW-0812">Transmembrane</keyword>
<dbReference type="CDD" id="cd03505">
    <property type="entry name" value="Delta9-FADS-like"/>
    <property type="match status" value="1"/>
</dbReference>
<keyword evidence="15" id="KW-1185">Reference proteome</keyword>
<dbReference type="AlphaFoldDB" id="A0A1V9F5F7"/>
<dbReference type="InterPro" id="IPR005804">
    <property type="entry name" value="FA_desaturase_dom"/>
</dbReference>
<evidence type="ECO:0000259" key="13">
    <source>
        <dbReference type="Pfam" id="PF00487"/>
    </source>
</evidence>
<keyword evidence="11" id="KW-0275">Fatty acid biosynthesis</keyword>
<feature type="transmembrane region" description="Helical" evidence="12">
    <location>
        <begin position="150"/>
        <end position="172"/>
    </location>
</feature>
<evidence type="ECO:0000313" key="15">
    <source>
        <dbReference type="Proteomes" id="UP000192610"/>
    </source>
</evidence>
<evidence type="ECO:0000256" key="5">
    <source>
        <dbReference type="ARBA" id="ARBA00022832"/>
    </source>
</evidence>
<dbReference type="PANTHER" id="PTHR11351:SF31">
    <property type="entry name" value="DESATURASE 1, ISOFORM A-RELATED"/>
    <property type="match status" value="1"/>
</dbReference>
<comment type="similarity">
    <text evidence="2">Belongs to the fatty acid desaturase type 2 family.</text>
</comment>
<keyword evidence="10 12" id="KW-0472">Membrane</keyword>
<keyword evidence="9" id="KW-0443">Lipid metabolism</keyword>
<dbReference type="OrthoDB" id="9768289at2"/>
<accession>A0A1V9F5F7</accession>
<comment type="subcellular location">
    <subcellularLocation>
        <location evidence="1">Membrane</location>
        <topology evidence="1">Multi-pass membrane protein</topology>
    </subcellularLocation>
</comment>
<dbReference type="InterPro" id="IPR015876">
    <property type="entry name" value="Acyl-CoA_DS"/>
</dbReference>
<evidence type="ECO:0000256" key="3">
    <source>
        <dbReference type="ARBA" id="ARBA00022516"/>
    </source>
</evidence>
<evidence type="ECO:0000313" key="14">
    <source>
        <dbReference type="EMBL" id="OQP53466.1"/>
    </source>
</evidence>
<evidence type="ECO:0000256" key="6">
    <source>
        <dbReference type="ARBA" id="ARBA00022989"/>
    </source>
</evidence>
<gene>
    <name evidence="14" type="ORF">A4H97_23775</name>
</gene>
<evidence type="ECO:0000256" key="2">
    <source>
        <dbReference type="ARBA" id="ARBA00008749"/>
    </source>
</evidence>
<name>A0A1V9F5F7_9BACT</name>
<feature type="domain" description="Fatty acid desaturase" evidence="13">
    <location>
        <begin position="2"/>
        <end position="229"/>
    </location>
</feature>
<keyword evidence="7" id="KW-0560">Oxidoreductase</keyword>
<dbReference type="EMBL" id="LVXG01000006">
    <property type="protein sequence ID" value="OQP53466.1"/>
    <property type="molecule type" value="Genomic_DNA"/>
</dbReference>
<keyword evidence="5" id="KW-0276">Fatty acid metabolism</keyword>
<dbReference type="GO" id="GO:0016020">
    <property type="term" value="C:membrane"/>
    <property type="evidence" value="ECO:0007669"/>
    <property type="project" value="UniProtKB-SubCell"/>
</dbReference>
<comment type="caution">
    <text evidence="14">The sequence shown here is derived from an EMBL/GenBank/DDBJ whole genome shotgun (WGS) entry which is preliminary data.</text>
</comment>